<keyword evidence="1" id="KW-0732">Signal</keyword>
<dbReference type="InterPro" id="IPR011058">
    <property type="entry name" value="Cyanovirin-N"/>
</dbReference>
<proteinExistence type="predicted"/>
<feature type="domain" description="Cyanovirin-N" evidence="2">
    <location>
        <begin position="27"/>
        <end position="132"/>
    </location>
</feature>
<feature type="signal peptide" evidence="1">
    <location>
        <begin position="1"/>
        <end position="22"/>
    </location>
</feature>
<gene>
    <name evidence="3" type="ORF">DFH07DRAFT_832978</name>
</gene>
<keyword evidence="4" id="KW-1185">Reference proteome</keyword>
<evidence type="ECO:0000256" key="1">
    <source>
        <dbReference type="SAM" id="SignalP"/>
    </source>
</evidence>
<dbReference type="Pfam" id="PF08881">
    <property type="entry name" value="CVNH"/>
    <property type="match status" value="1"/>
</dbReference>
<organism evidence="3 4">
    <name type="scientific">Mycena maculata</name>
    <dbReference type="NCBI Taxonomy" id="230809"/>
    <lineage>
        <taxon>Eukaryota</taxon>
        <taxon>Fungi</taxon>
        <taxon>Dikarya</taxon>
        <taxon>Basidiomycota</taxon>
        <taxon>Agaricomycotina</taxon>
        <taxon>Agaricomycetes</taxon>
        <taxon>Agaricomycetidae</taxon>
        <taxon>Agaricales</taxon>
        <taxon>Marasmiineae</taxon>
        <taxon>Mycenaceae</taxon>
        <taxon>Mycena</taxon>
    </lineage>
</organism>
<evidence type="ECO:0000259" key="2">
    <source>
        <dbReference type="SMART" id="SM01111"/>
    </source>
</evidence>
<dbReference type="Proteomes" id="UP001215280">
    <property type="component" value="Unassembled WGS sequence"/>
</dbReference>
<reference evidence="3" key="1">
    <citation type="submission" date="2023-03" db="EMBL/GenBank/DDBJ databases">
        <title>Massive genome expansion in bonnet fungi (Mycena s.s.) driven by repeated elements and novel gene families across ecological guilds.</title>
        <authorList>
            <consortium name="Lawrence Berkeley National Laboratory"/>
            <person name="Harder C.B."/>
            <person name="Miyauchi S."/>
            <person name="Viragh M."/>
            <person name="Kuo A."/>
            <person name="Thoen E."/>
            <person name="Andreopoulos B."/>
            <person name="Lu D."/>
            <person name="Skrede I."/>
            <person name="Drula E."/>
            <person name="Henrissat B."/>
            <person name="Morin E."/>
            <person name="Kohler A."/>
            <person name="Barry K."/>
            <person name="LaButti K."/>
            <person name="Morin E."/>
            <person name="Salamov A."/>
            <person name="Lipzen A."/>
            <person name="Mereny Z."/>
            <person name="Hegedus B."/>
            <person name="Baldrian P."/>
            <person name="Stursova M."/>
            <person name="Weitz H."/>
            <person name="Taylor A."/>
            <person name="Grigoriev I.V."/>
            <person name="Nagy L.G."/>
            <person name="Martin F."/>
            <person name="Kauserud H."/>
        </authorList>
    </citation>
    <scope>NUCLEOTIDE SEQUENCE</scope>
    <source>
        <strain evidence="3">CBHHK188m</strain>
    </source>
</reference>
<name>A0AAD7INJ5_9AGAR</name>
<accession>A0AAD7INJ5</accession>
<evidence type="ECO:0000313" key="4">
    <source>
        <dbReference type="Proteomes" id="UP001215280"/>
    </source>
</evidence>
<protein>
    <submittedName>
        <fullName evidence="3">Cyanovirin-N</fullName>
    </submittedName>
</protein>
<comment type="caution">
    <text evidence="3">The sequence shown here is derived from an EMBL/GenBank/DDBJ whole genome shotgun (WGS) entry which is preliminary data.</text>
</comment>
<dbReference type="SMART" id="SM01111">
    <property type="entry name" value="CVNH"/>
    <property type="match status" value="1"/>
</dbReference>
<feature type="chain" id="PRO_5042026708" evidence="1">
    <location>
        <begin position="23"/>
        <end position="132"/>
    </location>
</feature>
<dbReference type="EMBL" id="JARJLG010000099">
    <property type="protein sequence ID" value="KAJ7746188.1"/>
    <property type="molecule type" value="Genomic_DNA"/>
</dbReference>
<evidence type="ECO:0000313" key="3">
    <source>
        <dbReference type="EMBL" id="KAJ7746188.1"/>
    </source>
</evidence>
<sequence length="132" mass="13442">MKTTVTLAAVVVALFVPSEVRAQSDSGFSSTCATWSGSGTILTATCTSISGSMINSTLDLNDCFANTEGILGYQVNGNFAGSCSNITHNSGNDLDGDTGYLSAICSAANGDKFDTAIATSNYVGNENGVLQC</sequence>
<dbReference type="InterPro" id="IPR036673">
    <property type="entry name" value="Cyanovirin-N_sf"/>
</dbReference>
<dbReference type="Gene3D" id="2.30.60.10">
    <property type="entry name" value="Cyanovirin-N"/>
    <property type="match status" value="1"/>
</dbReference>
<dbReference type="AlphaFoldDB" id="A0AAD7INJ5"/>
<dbReference type="SUPFAM" id="SSF51322">
    <property type="entry name" value="Cyanovirin-N"/>
    <property type="match status" value="1"/>
</dbReference>